<organism evidence="3">
    <name type="scientific">Anopheles braziliensis</name>
    <dbReference type="NCBI Taxonomy" id="58242"/>
    <lineage>
        <taxon>Eukaryota</taxon>
        <taxon>Metazoa</taxon>
        <taxon>Ecdysozoa</taxon>
        <taxon>Arthropoda</taxon>
        <taxon>Hexapoda</taxon>
        <taxon>Insecta</taxon>
        <taxon>Pterygota</taxon>
        <taxon>Neoptera</taxon>
        <taxon>Endopterygota</taxon>
        <taxon>Diptera</taxon>
        <taxon>Nematocera</taxon>
        <taxon>Culicoidea</taxon>
        <taxon>Culicidae</taxon>
        <taxon>Anophelinae</taxon>
        <taxon>Anopheles</taxon>
    </lineage>
</organism>
<feature type="chain" id="PRO_5014597670" evidence="2">
    <location>
        <begin position="16"/>
        <end position="120"/>
    </location>
</feature>
<dbReference type="AlphaFoldDB" id="A0A2M3ZSS0"/>
<feature type="signal peptide" evidence="2">
    <location>
        <begin position="1"/>
        <end position="15"/>
    </location>
</feature>
<evidence type="ECO:0000256" key="2">
    <source>
        <dbReference type="SAM" id="SignalP"/>
    </source>
</evidence>
<proteinExistence type="predicted"/>
<protein>
    <submittedName>
        <fullName evidence="3">Putative secreted peptide</fullName>
    </submittedName>
</protein>
<dbReference type="EMBL" id="GGFM01010792">
    <property type="protein sequence ID" value="MBW31543.1"/>
    <property type="molecule type" value="Transcribed_RNA"/>
</dbReference>
<evidence type="ECO:0000313" key="3">
    <source>
        <dbReference type="EMBL" id="MBW31543.1"/>
    </source>
</evidence>
<sequence length="120" mass="12729">MLLLLLAGASSGASGDRSQLTQFLLHNAGAGPIGRTSITASVLTLAACSSQPPRCYMLRNTVGRHCGSQLERVRAWCPVHTFSSSSSSVSTVLSYYRVGHSTHKPHTGSRGPPMGKRSNF</sequence>
<feature type="region of interest" description="Disordered" evidence="1">
    <location>
        <begin position="101"/>
        <end position="120"/>
    </location>
</feature>
<evidence type="ECO:0000256" key="1">
    <source>
        <dbReference type="SAM" id="MobiDB-lite"/>
    </source>
</evidence>
<reference evidence="3" key="1">
    <citation type="submission" date="2018-01" db="EMBL/GenBank/DDBJ databases">
        <title>An insight into the sialome of Amazonian anophelines.</title>
        <authorList>
            <person name="Ribeiro J.M."/>
            <person name="Scarpassa V."/>
            <person name="Calvo E."/>
        </authorList>
    </citation>
    <scope>NUCLEOTIDE SEQUENCE</scope>
    <source>
        <tissue evidence="3">Salivary glands</tissue>
    </source>
</reference>
<accession>A0A2M3ZSS0</accession>
<keyword evidence="2" id="KW-0732">Signal</keyword>
<name>A0A2M3ZSS0_9DIPT</name>